<gene>
    <name evidence="5" type="ORF">SacglDRAFT_03714</name>
</gene>
<dbReference type="GO" id="GO:0005829">
    <property type="term" value="C:cytosol"/>
    <property type="evidence" value="ECO:0007669"/>
    <property type="project" value="TreeGrafter"/>
</dbReference>
<dbReference type="HOGENOM" id="CLU_057011_2_1_11"/>
<organism evidence="5 6">
    <name type="scientific">Saccharomonospora glauca K62</name>
    <dbReference type="NCBI Taxonomy" id="928724"/>
    <lineage>
        <taxon>Bacteria</taxon>
        <taxon>Bacillati</taxon>
        <taxon>Actinomycetota</taxon>
        <taxon>Actinomycetes</taxon>
        <taxon>Pseudonocardiales</taxon>
        <taxon>Pseudonocardiaceae</taxon>
        <taxon>Saccharomonospora</taxon>
    </lineage>
</organism>
<dbReference type="RefSeq" id="WP_005466351.1">
    <property type="nucleotide sequence ID" value="NZ_CM001484.1"/>
</dbReference>
<comment type="similarity">
    <text evidence="1">Belongs to the P-Pant transferase superfamily. Gsp/Sfp/HetI/AcpT family.</text>
</comment>
<dbReference type="Pfam" id="PF01648">
    <property type="entry name" value="ACPS"/>
    <property type="match status" value="1"/>
</dbReference>
<sequence length="235" mass="25435">MTDCAVWWAEPITATPTALALLDSAERQRYEAYRRPEDQRRFLTGRVLAKTVAASRLDRRPEEIRFDATCEDCGKQHGPVRVPGAALQLSISHAGDRVGVAATSGAPVGLDVEATRRDADDSLISYALTETEQASLPSDPKGRAQAFFVFWTRKEALMKATGRGLRIPLRSLTLSGADEPARLLAAQDGSLSPATTRMTDLDPGHGYRAAVAVITSEEIDVTESWWTPEAGLGGQ</sequence>
<evidence type="ECO:0000313" key="5">
    <source>
        <dbReference type="EMBL" id="EIF00562.1"/>
    </source>
</evidence>
<feature type="domain" description="4'-phosphopantetheinyl transferase" evidence="3">
    <location>
        <begin position="107"/>
        <end position="185"/>
    </location>
</feature>
<dbReference type="Gene3D" id="3.90.470.20">
    <property type="entry name" value="4'-phosphopantetheinyl transferase domain"/>
    <property type="match status" value="2"/>
</dbReference>
<dbReference type="InterPro" id="IPR008278">
    <property type="entry name" value="4-PPantetheinyl_Trfase_dom"/>
</dbReference>
<feature type="domain" description="4'-phosphopantetheinyl transferase N-terminal" evidence="4">
    <location>
        <begin position="17"/>
        <end position="103"/>
    </location>
</feature>
<reference evidence="5 6" key="1">
    <citation type="submission" date="2011-09" db="EMBL/GenBank/DDBJ databases">
        <authorList>
            <consortium name="US DOE Joint Genome Institute (JGI-PGF)"/>
            <person name="Lucas S."/>
            <person name="Han J."/>
            <person name="Lapidus A."/>
            <person name="Cheng J.-F."/>
            <person name="Goodwin L."/>
            <person name="Pitluck S."/>
            <person name="Peters L."/>
            <person name="Land M.L."/>
            <person name="Hauser L."/>
            <person name="Brambilla E."/>
            <person name="Klenk H.-P."/>
            <person name="Woyke T.J."/>
        </authorList>
    </citation>
    <scope>NUCLEOTIDE SEQUENCE [LARGE SCALE GENOMIC DNA]</scope>
    <source>
        <strain evidence="5 6">K62</strain>
    </source>
</reference>
<dbReference type="PANTHER" id="PTHR12215:SF10">
    <property type="entry name" value="L-AMINOADIPATE-SEMIALDEHYDE DEHYDROGENASE-PHOSPHOPANTETHEINYL TRANSFERASE"/>
    <property type="match status" value="1"/>
</dbReference>
<dbReference type="STRING" id="928724.SacglDRAFT_03714"/>
<dbReference type="EMBL" id="CM001484">
    <property type="protein sequence ID" value="EIF00562.1"/>
    <property type="molecule type" value="Genomic_DNA"/>
</dbReference>
<proteinExistence type="inferred from homology"/>
<evidence type="ECO:0000256" key="2">
    <source>
        <dbReference type="ARBA" id="ARBA00022679"/>
    </source>
</evidence>
<evidence type="ECO:0000259" key="4">
    <source>
        <dbReference type="Pfam" id="PF22624"/>
    </source>
</evidence>
<dbReference type="AlphaFoldDB" id="I1D6I7"/>
<keyword evidence="6" id="KW-1185">Reference proteome</keyword>
<dbReference type="SUPFAM" id="SSF56214">
    <property type="entry name" value="4'-phosphopantetheinyl transferase"/>
    <property type="match status" value="2"/>
</dbReference>
<evidence type="ECO:0000313" key="6">
    <source>
        <dbReference type="Proteomes" id="UP000005087"/>
    </source>
</evidence>
<dbReference type="eggNOG" id="COG2091">
    <property type="taxonomic scope" value="Bacteria"/>
</dbReference>
<dbReference type="Pfam" id="PF22624">
    <property type="entry name" value="AASDHPPT_N"/>
    <property type="match status" value="1"/>
</dbReference>
<dbReference type="GO" id="GO:0008897">
    <property type="term" value="F:holo-[acyl-carrier-protein] synthase activity"/>
    <property type="evidence" value="ECO:0007669"/>
    <property type="project" value="InterPro"/>
</dbReference>
<evidence type="ECO:0000259" key="3">
    <source>
        <dbReference type="Pfam" id="PF01648"/>
    </source>
</evidence>
<dbReference type="InterPro" id="IPR037143">
    <property type="entry name" value="4-PPantetheinyl_Trfase_dom_sf"/>
</dbReference>
<dbReference type="InterPro" id="IPR050559">
    <property type="entry name" value="P-Pant_transferase_sf"/>
</dbReference>
<dbReference type="InterPro" id="IPR055066">
    <property type="entry name" value="AASDHPPT_N"/>
</dbReference>
<dbReference type="PANTHER" id="PTHR12215">
    <property type="entry name" value="PHOSPHOPANTETHEINE TRANSFERASE"/>
    <property type="match status" value="1"/>
</dbReference>
<dbReference type="GO" id="GO:0000287">
    <property type="term" value="F:magnesium ion binding"/>
    <property type="evidence" value="ECO:0007669"/>
    <property type="project" value="InterPro"/>
</dbReference>
<name>I1D6I7_9PSEU</name>
<keyword evidence="2 5" id="KW-0808">Transferase</keyword>
<evidence type="ECO:0000256" key="1">
    <source>
        <dbReference type="ARBA" id="ARBA00010990"/>
    </source>
</evidence>
<dbReference type="GO" id="GO:0019878">
    <property type="term" value="P:lysine biosynthetic process via aminoadipic acid"/>
    <property type="evidence" value="ECO:0007669"/>
    <property type="project" value="TreeGrafter"/>
</dbReference>
<reference evidence="6" key="2">
    <citation type="submission" date="2012-01" db="EMBL/GenBank/DDBJ databases">
        <title>Noncontiguous Finished sequence of chromosome of Saccharomonospora glauca K62.</title>
        <authorList>
            <consortium name="US DOE Joint Genome Institute"/>
            <person name="Lucas S."/>
            <person name="Han J."/>
            <person name="Lapidus A."/>
            <person name="Cheng J.-F."/>
            <person name="Goodwin L."/>
            <person name="Pitluck S."/>
            <person name="Peters L."/>
            <person name="Mikhailova N."/>
            <person name="Held B."/>
            <person name="Detter J.C."/>
            <person name="Han C."/>
            <person name="Tapia R."/>
            <person name="Land M."/>
            <person name="Hauser L."/>
            <person name="Kyrpides N."/>
            <person name="Ivanova N."/>
            <person name="Pagani I."/>
            <person name="Brambilla E.-M."/>
            <person name="Klenk H.-P."/>
            <person name="Woyke T."/>
        </authorList>
    </citation>
    <scope>NUCLEOTIDE SEQUENCE [LARGE SCALE GENOMIC DNA]</scope>
    <source>
        <strain evidence="6">K62</strain>
    </source>
</reference>
<protein>
    <submittedName>
        <fullName evidence="5">Phosphopantetheinyl transferase</fullName>
    </submittedName>
</protein>
<accession>I1D6I7</accession>
<dbReference type="Proteomes" id="UP000005087">
    <property type="component" value="Chromosome"/>
</dbReference>
<dbReference type="OrthoDB" id="190168at2"/>